<dbReference type="GO" id="GO:0008757">
    <property type="term" value="F:S-adenosylmethionine-dependent methyltransferase activity"/>
    <property type="evidence" value="ECO:0007669"/>
    <property type="project" value="UniProtKB-ARBA"/>
</dbReference>
<dbReference type="CDD" id="cd02440">
    <property type="entry name" value="AdoMet_MTases"/>
    <property type="match status" value="1"/>
</dbReference>
<proteinExistence type="predicted"/>
<evidence type="ECO:0000259" key="5">
    <source>
        <dbReference type="Pfam" id="PF00891"/>
    </source>
</evidence>
<dbReference type="PIRSF" id="PIRSF005739">
    <property type="entry name" value="O-mtase"/>
    <property type="match status" value="1"/>
</dbReference>
<dbReference type="FunFam" id="3.40.50.150:FF:000057">
    <property type="entry name" value="O-methyltransferase ZRP4"/>
    <property type="match status" value="1"/>
</dbReference>
<dbReference type="PANTHER" id="PTHR11746">
    <property type="entry name" value="O-METHYLTRANSFERASE"/>
    <property type="match status" value="1"/>
</dbReference>
<dbReference type="GO" id="GO:0046983">
    <property type="term" value="F:protein dimerization activity"/>
    <property type="evidence" value="ECO:0007669"/>
    <property type="project" value="InterPro"/>
</dbReference>
<dbReference type="FunFam" id="1.10.10.10:FF:000213">
    <property type="entry name" value="Coniferyl alcohol 9-O-methyltransferase"/>
    <property type="match status" value="1"/>
</dbReference>
<feature type="domain" description="O-methyltransferase dimerisation" evidence="6">
    <location>
        <begin position="17"/>
        <end position="100"/>
    </location>
</feature>
<dbReference type="GO" id="GO:0009717">
    <property type="term" value="P:isoflavonoid biosynthetic process"/>
    <property type="evidence" value="ECO:0007669"/>
    <property type="project" value="UniProtKB-ARBA"/>
</dbReference>
<dbReference type="SUPFAM" id="SSF53335">
    <property type="entry name" value="S-adenosyl-L-methionine-dependent methyltransferases"/>
    <property type="match status" value="1"/>
</dbReference>
<evidence type="ECO:0000256" key="4">
    <source>
        <dbReference type="PIRSR" id="PIRSR005739-1"/>
    </source>
</evidence>
<dbReference type="PROSITE" id="PS51683">
    <property type="entry name" value="SAM_OMT_II"/>
    <property type="match status" value="1"/>
</dbReference>
<keyword evidence="2" id="KW-0808">Transferase</keyword>
<protein>
    <submittedName>
        <fullName evidence="7">N-acetylserotonin O-methyltransferase</fullName>
    </submittedName>
</protein>
<dbReference type="SUPFAM" id="SSF46785">
    <property type="entry name" value="Winged helix' DNA-binding domain"/>
    <property type="match status" value="1"/>
</dbReference>
<keyword evidence="8" id="KW-1185">Reference proteome</keyword>
<dbReference type="Gene3D" id="3.40.50.150">
    <property type="entry name" value="Vaccinia Virus protein VP39"/>
    <property type="match status" value="1"/>
</dbReference>
<evidence type="ECO:0000313" key="8">
    <source>
        <dbReference type="Proteomes" id="UP001165190"/>
    </source>
</evidence>
<comment type="caution">
    <text evidence="7">The sequence shown here is derived from an EMBL/GenBank/DDBJ whole genome shotgun (WGS) entry which is preliminary data.</text>
</comment>
<keyword evidence="3" id="KW-0949">S-adenosyl-L-methionine</keyword>
<feature type="active site" description="Proton acceptor" evidence="4">
    <location>
        <position position="252"/>
    </location>
</feature>
<dbReference type="Pfam" id="PF00891">
    <property type="entry name" value="Methyltransf_2"/>
    <property type="match status" value="1"/>
</dbReference>
<evidence type="ECO:0000259" key="6">
    <source>
        <dbReference type="Pfam" id="PF08100"/>
    </source>
</evidence>
<accession>A0A9W7LZF2</accession>
<keyword evidence="1" id="KW-0489">Methyltransferase</keyword>
<evidence type="ECO:0000256" key="1">
    <source>
        <dbReference type="ARBA" id="ARBA00022603"/>
    </source>
</evidence>
<dbReference type="InterPro" id="IPR036390">
    <property type="entry name" value="WH_DNA-bd_sf"/>
</dbReference>
<dbReference type="Pfam" id="PF08100">
    <property type="entry name" value="Dimerisation"/>
    <property type="match status" value="1"/>
</dbReference>
<reference evidence="7" key="1">
    <citation type="submission" date="2023-05" db="EMBL/GenBank/DDBJ databases">
        <title>Genome and transcriptome analyses reveal genes involved in the formation of fine ridges on petal epidermal cells in Hibiscus trionum.</title>
        <authorList>
            <person name="Koshimizu S."/>
            <person name="Masuda S."/>
            <person name="Ishii T."/>
            <person name="Shirasu K."/>
            <person name="Hoshino A."/>
            <person name="Arita M."/>
        </authorList>
    </citation>
    <scope>NUCLEOTIDE SEQUENCE</scope>
    <source>
        <strain evidence="7">Hamamatsu line</strain>
    </source>
</reference>
<sequence>MDKANLNELLQAQAHVWNHMFSFIRSMSLKSAIDLGIPDIIQNHGKPMTVTELVAAMPTLNPTKACNINRVMRVLVHSGFFDVEEDGYVLTDASRLLLKDNPLSVTPFIKFVLDPVIIGPWHFLGAWFQNDDGNSFETAHGKTCWDYCRHDPRVGNLFNEAMSSDSRLVSSVVIDKCRGVFEGLNSLVDVGGGTGTLGRAIAAAFPHLNCTVFDLPHVLDGLQDGGNLRYVGGDMFEGVPPADAVLLKWILHDWNDDECLKILKRCKEAISNGKEERGKVIIIDMVLMEDVNEEGSNSVKTQLFFDMLMMMMTSGRERREEEWADLFVAAGFCHYKITPIFGVRSLIELYP</sequence>
<dbReference type="InterPro" id="IPR012967">
    <property type="entry name" value="COMT_dimerisation"/>
</dbReference>
<name>A0A9W7LZF2_HIBTR</name>
<dbReference type="OrthoDB" id="2410195at2759"/>
<dbReference type="EMBL" id="BSYR01000017">
    <property type="protein sequence ID" value="GMI80540.1"/>
    <property type="molecule type" value="Genomic_DNA"/>
</dbReference>
<evidence type="ECO:0000256" key="3">
    <source>
        <dbReference type="ARBA" id="ARBA00022691"/>
    </source>
</evidence>
<dbReference type="Proteomes" id="UP001165190">
    <property type="component" value="Unassembled WGS sequence"/>
</dbReference>
<dbReference type="GO" id="GO:0008171">
    <property type="term" value="F:O-methyltransferase activity"/>
    <property type="evidence" value="ECO:0007669"/>
    <property type="project" value="InterPro"/>
</dbReference>
<dbReference type="InterPro" id="IPR036388">
    <property type="entry name" value="WH-like_DNA-bd_sf"/>
</dbReference>
<evidence type="ECO:0000256" key="2">
    <source>
        <dbReference type="ARBA" id="ARBA00022679"/>
    </source>
</evidence>
<dbReference type="InterPro" id="IPR016461">
    <property type="entry name" value="COMT-like"/>
</dbReference>
<feature type="domain" description="O-methyltransferase C-terminal" evidence="5">
    <location>
        <begin position="121"/>
        <end position="332"/>
    </location>
</feature>
<dbReference type="GO" id="GO:0032259">
    <property type="term" value="P:methylation"/>
    <property type="evidence" value="ECO:0007669"/>
    <property type="project" value="UniProtKB-KW"/>
</dbReference>
<dbReference type="AlphaFoldDB" id="A0A9W7LZF2"/>
<dbReference type="Gene3D" id="1.10.10.10">
    <property type="entry name" value="Winged helix-like DNA-binding domain superfamily/Winged helix DNA-binding domain"/>
    <property type="match status" value="1"/>
</dbReference>
<evidence type="ECO:0000313" key="7">
    <source>
        <dbReference type="EMBL" id="GMI80540.1"/>
    </source>
</evidence>
<dbReference type="InterPro" id="IPR001077">
    <property type="entry name" value="COMT_C"/>
</dbReference>
<organism evidence="7 8">
    <name type="scientific">Hibiscus trionum</name>
    <name type="common">Flower of an hour</name>
    <dbReference type="NCBI Taxonomy" id="183268"/>
    <lineage>
        <taxon>Eukaryota</taxon>
        <taxon>Viridiplantae</taxon>
        <taxon>Streptophyta</taxon>
        <taxon>Embryophyta</taxon>
        <taxon>Tracheophyta</taxon>
        <taxon>Spermatophyta</taxon>
        <taxon>Magnoliopsida</taxon>
        <taxon>eudicotyledons</taxon>
        <taxon>Gunneridae</taxon>
        <taxon>Pentapetalae</taxon>
        <taxon>rosids</taxon>
        <taxon>malvids</taxon>
        <taxon>Malvales</taxon>
        <taxon>Malvaceae</taxon>
        <taxon>Malvoideae</taxon>
        <taxon>Hibiscus</taxon>
    </lineage>
</organism>
<dbReference type="InterPro" id="IPR029063">
    <property type="entry name" value="SAM-dependent_MTases_sf"/>
</dbReference>
<gene>
    <name evidence="7" type="ORF">HRI_001723300</name>
</gene>